<dbReference type="PANTHER" id="PTHR43595:SF2">
    <property type="entry name" value="SMALL RIBOSOMAL SUBUNIT PROTEIN MS42"/>
    <property type="match status" value="1"/>
</dbReference>
<dbReference type="Proteomes" id="UP000799440">
    <property type="component" value="Unassembled WGS sequence"/>
</dbReference>
<dbReference type="Pfam" id="PF02777">
    <property type="entry name" value="Sod_Fe_C"/>
    <property type="match status" value="2"/>
</dbReference>
<evidence type="ECO:0000313" key="3">
    <source>
        <dbReference type="EMBL" id="KAF2744158.1"/>
    </source>
</evidence>
<dbReference type="SUPFAM" id="SSF46609">
    <property type="entry name" value="Fe,Mn superoxide dismutase (SOD), N-terminal domain"/>
    <property type="match status" value="1"/>
</dbReference>
<dbReference type="SUPFAM" id="SSF54719">
    <property type="entry name" value="Fe,Mn superoxide dismutase (SOD), C-terminal domain"/>
    <property type="match status" value="1"/>
</dbReference>
<sequence>MIIRSLLRRPVAVRCLAAPAKSFAAPLARWKHTVPTLADHEQLEQHGIPGLFSSEGFKTAYIDYQKLLVNDLNDVTQGTEHENKDPKSLVIEWARDPEAAHFFNVASMAYNNHFFFSRIASQPNVTSQPSSDFVNAVKRDFGSFDTFRNDFLDHAEAMFGPGFVWLVQANDMPNRPLRILNTYIAGSPLSGAHYRRQAKDLNTENVDSFRELNPVGAFGSAAQKPRESKKALGGVDVVPLLCVNTWEHVWLKDYGIGGKRAFLEAWWDKINWNVVQEGATLTPAGGHRQFHYSGMNSFKTTL</sequence>
<gene>
    <name evidence="3" type="ORF">M011DRAFT_470818</name>
</gene>
<dbReference type="AlphaFoldDB" id="A0A6A6V0V2"/>
<dbReference type="GO" id="GO:0046872">
    <property type="term" value="F:metal ion binding"/>
    <property type="evidence" value="ECO:0007669"/>
    <property type="project" value="InterPro"/>
</dbReference>
<reference evidence="3" key="1">
    <citation type="journal article" date="2020" name="Stud. Mycol.">
        <title>101 Dothideomycetes genomes: a test case for predicting lifestyles and emergence of pathogens.</title>
        <authorList>
            <person name="Haridas S."/>
            <person name="Albert R."/>
            <person name="Binder M."/>
            <person name="Bloem J."/>
            <person name="Labutti K."/>
            <person name="Salamov A."/>
            <person name="Andreopoulos B."/>
            <person name="Baker S."/>
            <person name="Barry K."/>
            <person name="Bills G."/>
            <person name="Bluhm B."/>
            <person name="Cannon C."/>
            <person name="Castanera R."/>
            <person name="Culley D."/>
            <person name="Daum C."/>
            <person name="Ezra D."/>
            <person name="Gonzalez J."/>
            <person name="Henrissat B."/>
            <person name="Kuo A."/>
            <person name="Liang C."/>
            <person name="Lipzen A."/>
            <person name="Lutzoni F."/>
            <person name="Magnuson J."/>
            <person name="Mondo S."/>
            <person name="Nolan M."/>
            <person name="Ohm R."/>
            <person name="Pangilinan J."/>
            <person name="Park H.-J."/>
            <person name="Ramirez L."/>
            <person name="Alfaro M."/>
            <person name="Sun H."/>
            <person name="Tritt A."/>
            <person name="Yoshinaga Y."/>
            <person name="Zwiers L.-H."/>
            <person name="Turgeon B."/>
            <person name="Goodwin S."/>
            <person name="Spatafora J."/>
            <person name="Crous P."/>
            <person name="Grigoriev I."/>
        </authorList>
    </citation>
    <scope>NUCLEOTIDE SEQUENCE</scope>
    <source>
        <strain evidence="3">CBS 119925</strain>
    </source>
</reference>
<comment type="function">
    <text evidence="1">Component of the mitochondrial ribosome (mitoribosome), a dedicated translation machinery responsible for the synthesis of mitochondrial genome-encoded proteins, including at least some of the essential transmembrane subunits of the mitochondrial respiratory chain. The mitoribosomes are attached to the mitochondrial inner membrane and translation products are cotranslationally integrated into the membrane.</text>
</comment>
<keyword evidence="4" id="KW-1185">Reference proteome</keyword>
<dbReference type="Gene3D" id="3.55.40.20">
    <property type="entry name" value="Iron/manganese superoxide dismutase, C-terminal domain"/>
    <property type="match status" value="1"/>
</dbReference>
<evidence type="ECO:0000313" key="4">
    <source>
        <dbReference type="Proteomes" id="UP000799440"/>
    </source>
</evidence>
<dbReference type="EMBL" id="MU006591">
    <property type="protein sequence ID" value="KAF2744158.1"/>
    <property type="molecule type" value="Genomic_DNA"/>
</dbReference>
<protein>
    <submittedName>
        <fullName evidence="3">Manganese and iron superoxide dismutase</fullName>
    </submittedName>
</protein>
<dbReference type="GO" id="GO:0004784">
    <property type="term" value="F:superoxide dismutase activity"/>
    <property type="evidence" value="ECO:0007669"/>
    <property type="project" value="InterPro"/>
</dbReference>
<dbReference type="InterPro" id="IPR036314">
    <property type="entry name" value="SOD_C_sf"/>
</dbReference>
<proteinExistence type="predicted"/>
<evidence type="ECO:0000256" key="1">
    <source>
        <dbReference type="ARBA" id="ARBA00037226"/>
    </source>
</evidence>
<dbReference type="GO" id="GO:0005737">
    <property type="term" value="C:cytoplasm"/>
    <property type="evidence" value="ECO:0007669"/>
    <property type="project" value="TreeGrafter"/>
</dbReference>
<dbReference type="InterPro" id="IPR019832">
    <property type="entry name" value="Mn/Fe_SOD_C"/>
</dbReference>
<name>A0A6A6V0V2_9PLEO</name>
<dbReference type="OrthoDB" id="275227at2759"/>
<dbReference type="PANTHER" id="PTHR43595">
    <property type="entry name" value="37S RIBOSOMAL PROTEIN S26, MITOCHONDRIAL"/>
    <property type="match status" value="1"/>
</dbReference>
<dbReference type="InterPro" id="IPR036324">
    <property type="entry name" value="Mn/Fe_SOD_N_sf"/>
</dbReference>
<organism evidence="3 4">
    <name type="scientific">Sporormia fimetaria CBS 119925</name>
    <dbReference type="NCBI Taxonomy" id="1340428"/>
    <lineage>
        <taxon>Eukaryota</taxon>
        <taxon>Fungi</taxon>
        <taxon>Dikarya</taxon>
        <taxon>Ascomycota</taxon>
        <taxon>Pezizomycotina</taxon>
        <taxon>Dothideomycetes</taxon>
        <taxon>Pleosporomycetidae</taxon>
        <taxon>Pleosporales</taxon>
        <taxon>Sporormiaceae</taxon>
        <taxon>Sporormia</taxon>
    </lineage>
</organism>
<feature type="domain" description="Manganese/iron superoxide dismutase C-terminal" evidence="2">
    <location>
        <begin position="130"/>
        <end position="190"/>
    </location>
</feature>
<feature type="domain" description="Manganese/iron superoxide dismutase C-terminal" evidence="2">
    <location>
        <begin position="235"/>
        <end position="277"/>
    </location>
</feature>
<accession>A0A6A6V0V2</accession>
<evidence type="ECO:0000259" key="2">
    <source>
        <dbReference type="Pfam" id="PF02777"/>
    </source>
</evidence>